<dbReference type="EMBL" id="LAZR01000024">
    <property type="protein sequence ID" value="KKO03968.1"/>
    <property type="molecule type" value="Genomic_DNA"/>
</dbReference>
<gene>
    <name evidence="2" type="ORF">LCGC14_0088570</name>
</gene>
<name>A0A0F9VVJ3_9ZZZZ</name>
<sequence>MPKIILEGHIVVAGGDLPAVTSALPTHIQLTRQEAGCLCFEVTQNPNAENIFFVYEEFIDRAAFEKHQRRLRSSDWGRATANVQRHYQVREVH</sequence>
<dbReference type="AlphaFoldDB" id="A0A0F9VVJ3"/>
<protein>
    <recommendedName>
        <fullName evidence="1">ABM domain-containing protein</fullName>
    </recommendedName>
</protein>
<proteinExistence type="predicted"/>
<reference evidence="2" key="1">
    <citation type="journal article" date="2015" name="Nature">
        <title>Complex archaea that bridge the gap between prokaryotes and eukaryotes.</title>
        <authorList>
            <person name="Spang A."/>
            <person name="Saw J.H."/>
            <person name="Jorgensen S.L."/>
            <person name="Zaremba-Niedzwiedzka K."/>
            <person name="Martijn J."/>
            <person name="Lind A.E."/>
            <person name="van Eijk R."/>
            <person name="Schleper C."/>
            <person name="Guy L."/>
            <person name="Ettema T.J."/>
        </authorList>
    </citation>
    <scope>NUCLEOTIDE SEQUENCE</scope>
</reference>
<dbReference type="PROSITE" id="PS51725">
    <property type="entry name" value="ABM"/>
    <property type="match status" value="1"/>
</dbReference>
<dbReference type="InterPro" id="IPR007138">
    <property type="entry name" value="ABM_dom"/>
</dbReference>
<evidence type="ECO:0000313" key="2">
    <source>
        <dbReference type="EMBL" id="KKO03968.1"/>
    </source>
</evidence>
<feature type="domain" description="ABM" evidence="1">
    <location>
        <begin position="4"/>
        <end position="92"/>
    </location>
</feature>
<organism evidence="2">
    <name type="scientific">marine sediment metagenome</name>
    <dbReference type="NCBI Taxonomy" id="412755"/>
    <lineage>
        <taxon>unclassified sequences</taxon>
        <taxon>metagenomes</taxon>
        <taxon>ecological metagenomes</taxon>
    </lineage>
</organism>
<dbReference type="Pfam" id="PF03992">
    <property type="entry name" value="ABM"/>
    <property type="match status" value="1"/>
</dbReference>
<dbReference type="Gene3D" id="3.30.70.100">
    <property type="match status" value="1"/>
</dbReference>
<dbReference type="SUPFAM" id="SSF54909">
    <property type="entry name" value="Dimeric alpha+beta barrel"/>
    <property type="match status" value="1"/>
</dbReference>
<dbReference type="InterPro" id="IPR011008">
    <property type="entry name" value="Dimeric_a/b-barrel"/>
</dbReference>
<accession>A0A0F9VVJ3</accession>
<comment type="caution">
    <text evidence="2">The sequence shown here is derived from an EMBL/GenBank/DDBJ whole genome shotgun (WGS) entry which is preliminary data.</text>
</comment>
<evidence type="ECO:0000259" key="1">
    <source>
        <dbReference type="PROSITE" id="PS51725"/>
    </source>
</evidence>